<accession>A0ABP5BG63</accession>
<dbReference type="Pfam" id="PF13439">
    <property type="entry name" value="Glyco_transf_4"/>
    <property type="match status" value="1"/>
</dbReference>
<gene>
    <name evidence="5" type="ORF">GCM10009776_02600</name>
</gene>
<dbReference type="Proteomes" id="UP001499933">
    <property type="component" value="Unassembled WGS sequence"/>
</dbReference>
<keyword evidence="3" id="KW-0808">Transferase</keyword>
<dbReference type="PANTHER" id="PTHR12526:SF640">
    <property type="entry name" value="COLANIC ACID BIOSYNTHESIS GLYCOSYLTRANSFERASE WCAL-RELATED"/>
    <property type="match status" value="1"/>
</dbReference>
<feature type="domain" description="Glycosyltransferase subfamily 4-like N-terminal" evidence="4">
    <location>
        <begin position="33"/>
        <end position="190"/>
    </location>
</feature>
<evidence type="ECO:0000313" key="6">
    <source>
        <dbReference type="Proteomes" id="UP001499933"/>
    </source>
</evidence>
<keyword evidence="2" id="KW-0328">Glycosyltransferase</keyword>
<dbReference type="CDD" id="cd03801">
    <property type="entry name" value="GT4_PimA-like"/>
    <property type="match status" value="1"/>
</dbReference>
<name>A0ABP5BG63_9MICO</name>
<keyword evidence="6" id="KW-1185">Reference proteome</keyword>
<dbReference type="InterPro" id="IPR028098">
    <property type="entry name" value="Glyco_trans_4-like_N"/>
</dbReference>
<dbReference type="RefSeq" id="WP_344090375.1">
    <property type="nucleotide sequence ID" value="NZ_BAAAOG010000001.1"/>
</dbReference>
<dbReference type="SUPFAM" id="SSF53756">
    <property type="entry name" value="UDP-Glycosyltransferase/glycogen phosphorylase"/>
    <property type="match status" value="1"/>
</dbReference>
<comment type="caution">
    <text evidence="5">The sequence shown here is derived from an EMBL/GenBank/DDBJ whole genome shotgun (WGS) entry which is preliminary data.</text>
</comment>
<evidence type="ECO:0000259" key="4">
    <source>
        <dbReference type="Pfam" id="PF13439"/>
    </source>
</evidence>
<comment type="similarity">
    <text evidence="1">Belongs to the glycosyltransferase group 1 family. Glycosyltransferase 4 subfamily.</text>
</comment>
<reference evidence="6" key="1">
    <citation type="journal article" date="2019" name="Int. J. Syst. Evol. Microbiol.">
        <title>The Global Catalogue of Microorganisms (GCM) 10K type strain sequencing project: providing services to taxonomists for standard genome sequencing and annotation.</title>
        <authorList>
            <consortium name="The Broad Institute Genomics Platform"/>
            <consortium name="The Broad Institute Genome Sequencing Center for Infectious Disease"/>
            <person name="Wu L."/>
            <person name="Ma J."/>
        </authorList>
    </citation>
    <scope>NUCLEOTIDE SEQUENCE [LARGE SCALE GENOMIC DNA]</scope>
    <source>
        <strain evidence="6">JCM 14901</strain>
    </source>
</reference>
<evidence type="ECO:0000256" key="3">
    <source>
        <dbReference type="ARBA" id="ARBA00022679"/>
    </source>
</evidence>
<evidence type="ECO:0000256" key="2">
    <source>
        <dbReference type="ARBA" id="ARBA00022676"/>
    </source>
</evidence>
<proteinExistence type="inferred from homology"/>
<dbReference type="Gene3D" id="3.40.50.2000">
    <property type="entry name" value="Glycogen Phosphorylase B"/>
    <property type="match status" value="2"/>
</dbReference>
<organism evidence="5 6">
    <name type="scientific">Microbacterium deminutum</name>
    <dbReference type="NCBI Taxonomy" id="344164"/>
    <lineage>
        <taxon>Bacteria</taxon>
        <taxon>Bacillati</taxon>
        <taxon>Actinomycetota</taxon>
        <taxon>Actinomycetes</taxon>
        <taxon>Micrococcales</taxon>
        <taxon>Microbacteriaceae</taxon>
        <taxon>Microbacterium</taxon>
    </lineage>
</organism>
<dbReference type="PANTHER" id="PTHR12526">
    <property type="entry name" value="GLYCOSYLTRANSFERASE"/>
    <property type="match status" value="1"/>
</dbReference>
<protein>
    <submittedName>
        <fullName evidence="5">Glycosyltransferase family 4 protein</fullName>
    </submittedName>
</protein>
<dbReference type="Pfam" id="PF13692">
    <property type="entry name" value="Glyco_trans_1_4"/>
    <property type="match status" value="1"/>
</dbReference>
<evidence type="ECO:0000313" key="5">
    <source>
        <dbReference type="EMBL" id="GAA1944287.1"/>
    </source>
</evidence>
<dbReference type="EMBL" id="BAAAOG010000001">
    <property type="protein sequence ID" value="GAA1944287.1"/>
    <property type="molecule type" value="Genomic_DNA"/>
</dbReference>
<sequence>MTDARTLPGEIDAPASAPSPLSIVFVVLSLHGGGAEFVARAWMEWLAARGHRVTVVTTSGKDTDRYLPEGVAAHSLGAARGHLAKARAVRDLFATTDADVVVSLQAHANLILLTAALLAGRRAPRVVISERNLVSLGLAHADLAHRAKIWVAKRLYRRADHVIAISHPVAGELVAGFGVRGDRLTVVPNPATAKVAGRAPVPRVPGLDAGVQIVLPCRLVTQKRPTLAIATAAELCRRGIPTEVVSFGGGPLLDAMTVAARDAGVAFTDRGWVEDWFEHFGPNAVVLLPSSREGFGNVLVEAAAVGVPSVAVSGALGVADAIVPGITGELALTDEPADLADAVTRASELTVAGIDAWLTRFSLDASGRDLERVLNLVMAKGADR</sequence>
<evidence type="ECO:0000256" key="1">
    <source>
        <dbReference type="ARBA" id="ARBA00009481"/>
    </source>
</evidence>